<protein>
    <recommendedName>
        <fullName evidence="4">TNFR-Cys domain-containing protein</fullName>
    </recommendedName>
</protein>
<dbReference type="AlphaFoldDB" id="A0A517Z2S9"/>
<name>A0A517Z2S9_9PLAN</name>
<sequence precursor="true">MLKRIVLTGCAVVCLSLAAPQQSEACLFPWLFGCQSCFRPTTAAYCPSPCSTTACSPCSTGSCSPCGASGGCATGDCNINTYSIPQSDDLSTTQTLRYGVPAGMVVQPYGPAPVIIRPAPQPTVEEAPVLTLPETSEPVAVRQRIAPRPVVQPASISRASAASTSVNDGWIPVGP</sequence>
<evidence type="ECO:0000313" key="2">
    <source>
        <dbReference type="EMBL" id="QDU36802.1"/>
    </source>
</evidence>
<evidence type="ECO:0000256" key="1">
    <source>
        <dbReference type="SAM" id="SignalP"/>
    </source>
</evidence>
<gene>
    <name evidence="2" type="ORF">Mal4_11000</name>
</gene>
<evidence type="ECO:0000313" key="3">
    <source>
        <dbReference type="Proteomes" id="UP000320496"/>
    </source>
</evidence>
<organism evidence="2 3">
    <name type="scientific">Maioricimonas rarisocia</name>
    <dbReference type="NCBI Taxonomy" id="2528026"/>
    <lineage>
        <taxon>Bacteria</taxon>
        <taxon>Pseudomonadati</taxon>
        <taxon>Planctomycetota</taxon>
        <taxon>Planctomycetia</taxon>
        <taxon>Planctomycetales</taxon>
        <taxon>Planctomycetaceae</taxon>
        <taxon>Maioricimonas</taxon>
    </lineage>
</organism>
<accession>A0A517Z2S9</accession>
<evidence type="ECO:0008006" key="4">
    <source>
        <dbReference type="Google" id="ProtNLM"/>
    </source>
</evidence>
<feature type="chain" id="PRO_5021796231" description="TNFR-Cys domain-containing protein" evidence="1">
    <location>
        <begin position="26"/>
        <end position="175"/>
    </location>
</feature>
<proteinExistence type="predicted"/>
<keyword evidence="1" id="KW-0732">Signal</keyword>
<dbReference type="Proteomes" id="UP000320496">
    <property type="component" value="Chromosome"/>
</dbReference>
<keyword evidence="3" id="KW-1185">Reference proteome</keyword>
<feature type="signal peptide" evidence="1">
    <location>
        <begin position="1"/>
        <end position="25"/>
    </location>
</feature>
<reference evidence="2 3" key="1">
    <citation type="submission" date="2019-02" db="EMBL/GenBank/DDBJ databases">
        <title>Deep-cultivation of Planctomycetes and their phenomic and genomic characterization uncovers novel biology.</title>
        <authorList>
            <person name="Wiegand S."/>
            <person name="Jogler M."/>
            <person name="Boedeker C."/>
            <person name="Pinto D."/>
            <person name="Vollmers J."/>
            <person name="Rivas-Marin E."/>
            <person name="Kohn T."/>
            <person name="Peeters S.H."/>
            <person name="Heuer A."/>
            <person name="Rast P."/>
            <person name="Oberbeckmann S."/>
            <person name="Bunk B."/>
            <person name="Jeske O."/>
            <person name="Meyerdierks A."/>
            <person name="Storesund J.E."/>
            <person name="Kallscheuer N."/>
            <person name="Luecker S."/>
            <person name="Lage O.M."/>
            <person name="Pohl T."/>
            <person name="Merkel B.J."/>
            <person name="Hornburger P."/>
            <person name="Mueller R.-W."/>
            <person name="Bruemmer F."/>
            <person name="Labrenz M."/>
            <person name="Spormann A.M."/>
            <person name="Op den Camp H."/>
            <person name="Overmann J."/>
            <person name="Amann R."/>
            <person name="Jetten M.S.M."/>
            <person name="Mascher T."/>
            <person name="Medema M.H."/>
            <person name="Devos D.P."/>
            <person name="Kaster A.-K."/>
            <person name="Ovreas L."/>
            <person name="Rohde M."/>
            <person name="Galperin M.Y."/>
            <person name="Jogler C."/>
        </authorList>
    </citation>
    <scope>NUCLEOTIDE SEQUENCE [LARGE SCALE GENOMIC DNA]</scope>
    <source>
        <strain evidence="2 3">Mal4</strain>
    </source>
</reference>
<dbReference type="EMBL" id="CP036275">
    <property type="protein sequence ID" value="QDU36802.1"/>
    <property type="molecule type" value="Genomic_DNA"/>
</dbReference>
<dbReference type="KEGG" id="mri:Mal4_11000"/>
<dbReference type="RefSeq" id="WP_145367429.1">
    <property type="nucleotide sequence ID" value="NZ_CP036275.1"/>
</dbReference>